<name>A0A4R7LMH5_9RHOB</name>
<dbReference type="Proteomes" id="UP000294563">
    <property type="component" value="Unassembled WGS sequence"/>
</dbReference>
<sequence length="148" mass="15613">MMKAVFNILAICGAAGFSGVMLSIGVTLGGYWRSLPSGDFLDWFAANNQFASKTIPLLVLPTLIGLIGSIWLSWGTAELKYWLASGLCVLVVAVLTFAYFVPSNTAFASGAMDGANVAVKLNQWLTIHNLRIGLAMAAAILGCVAIKV</sequence>
<dbReference type="InterPro" id="IPR013901">
    <property type="entry name" value="Anthrone_oxy"/>
</dbReference>
<keyword evidence="1" id="KW-0472">Membrane</keyword>
<dbReference type="AlphaFoldDB" id="A0A4R7LMH5"/>
<gene>
    <name evidence="2" type="ORF">BDE40_2384</name>
</gene>
<evidence type="ECO:0000313" key="3">
    <source>
        <dbReference type="Proteomes" id="UP000294563"/>
    </source>
</evidence>
<feature type="transmembrane region" description="Helical" evidence="1">
    <location>
        <begin position="121"/>
        <end position="146"/>
    </location>
</feature>
<proteinExistence type="predicted"/>
<keyword evidence="3" id="KW-1185">Reference proteome</keyword>
<evidence type="ECO:0000256" key="1">
    <source>
        <dbReference type="SAM" id="Phobius"/>
    </source>
</evidence>
<keyword evidence="1" id="KW-0812">Transmembrane</keyword>
<dbReference type="EMBL" id="SOBH01000002">
    <property type="protein sequence ID" value="TDT75651.1"/>
    <property type="molecule type" value="Genomic_DNA"/>
</dbReference>
<evidence type="ECO:0000313" key="2">
    <source>
        <dbReference type="EMBL" id="TDT75651.1"/>
    </source>
</evidence>
<feature type="transmembrane region" description="Helical" evidence="1">
    <location>
        <begin position="7"/>
        <end position="34"/>
    </location>
</feature>
<dbReference type="Pfam" id="PF08592">
    <property type="entry name" value="Anthrone_oxy"/>
    <property type="match status" value="1"/>
</dbReference>
<organism evidence="2 3">
    <name type="scientific">Litoreibacter halocynthiae</name>
    <dbReference type="NCBI Taxonomy" id="1242689"/>
    <lineage>
        <taxon>Bacteria</taxon>
        <taxon>Pseudomonadati</taxon>
        <taxon>Pseudomonadota</taxon>
        <taxon>Alphaproteobacteria</taxon>
        <taxon>Rhodobacterales</taxon>
        <taxon>Roseobacteraceae</taxon>
        <taxon>Litoreibacter</taxon>
    </lineage>
</organism>
<dbReference type="OrthoDB" id="7839936at2"/>
<comment type="caution">
    <text evidence="2">The sequence shown here is derived from an EMBL/GenBank/DDBJ whole genome shotgun (WGS) entry which is preliminary data.</text>
</comment>
<dbReference type="RefSeq" id="WP_134014691.1">
    <property type="nucleotide sequence ID" value="NZ_SOBH01000002.1"/>
</dbReference>
<protein>
    <submittedName>
        <fullName evidence="2">Uncharacterized protein DUF1772</fullName>
    </submittedName>
</protein>
<reference evidence="2 3" key="1">
    <citation type="submission" date="2019-03" db="EMBL/GenBank/DDBJ databases">
        <title>Genomic Encyclopedia of Archaeal and Bacterial Type Strains, Phase II (KMG-II): from individual species to whole genera.</title>
        <authorList>
            <person name="Goeker M."/>
        </authorList>
    </citation>
    <scope>NUCLEOTIDE SEQUENCE [LARGE SCALE GENOMIC DNA]</scope>
    <source>
        <strain evidence="2 3">DSM 29467</strain>
    </source>
</reference>
<keyword evidence="1" id="KW-1133">Transmembrane helix</keyword>
<feature type="transmembrane region" description="Helical" evidence="1">
    <location>
        <begin position="54"/>
        <end position="74"/>
    </location>
</feature>
<feature type="transmembrane region" description="Helical" evidence="1">
    <location>
        <begin position="81"/>
        <end position="101"/>
    </location>
</feature>
<accession>A0A4R7LMH5</accession>